<dbReference type="Proteomes" id="UP000319516">
    <property type="component" value="Unassembled WGS sequence"/>
</dbReference>
<evidence type="ECO:0000313" key="2">
    <source>
        <dbReference type="EMBL" id="TQL50349.1"/>
    </source>
</evidence>
<evidence type="ECO:0000313" key="3">
    <source>
        <dbReference type="Proteomes" id="UP000319516"/>
    </source>
</evidence>
<evidence type="ECO:0000259" key="1">
    <source>
        <dbReference type="Pfam" id="PF12728"/>
    </source>
</evidence>
<comment type="caution">
    <text evidence="2">The sequence shown here is derived from an EMBL/GenBank/DDBJ whole genome shotgun (WGS) entry which is preliminary data.</text>
</comment>
<dbReference type="EMBL" id="VFOP01000001">
    <property type="protein sequence ID" value="TQL50349.1"/>
    <property type="molecule type" value="Genomic_DNA"/>
</dbReference>
<proteinExistence type="predicted"/>
<dbReference type="RefSeq" id="WP_141784494.1">
    <property type="nucleotide sequence ID" value="NZ_BAAAIK010000004.1"/>
</dbReference>
<name>A0A542YQK5_9MICO</name>
<feature type="domain" description="Helix-turn-helix" evidence="1">
    <location>
        <begin position="4"/>
        <end position="54"/>
    </location>
</feature>
<keyword evidence="3" id="KW-1185">Reference proteome</keyword>
<organism evidence="2 3">
    <name type="scientific">Ornithinicoccus hortensis</name>
    <dbReference type="NCBI Taxonomy" id="82346"/>
    <lineage>
        <taxon>Bacteria</taxon>
        <taxon>Bacillati</taxon>
        <taxon>Actinomycetota</taxon>
        <taxon>Actinomycetes</taxon>
        <taxon>Micrococcales</taxon>
        <taxon>Intrasporangiaceae</taxon>
        <taxon>Ornithinicoccus</taxon>
    </lineage>
</organism>
<dbReference type="Pfam" id="PF12728">
    <property type="entry name" value="HTH_17"/>
    <property type="match status" value="1"/>
</dbReference>
<protein>
    <submittedName>
        <fullName evidence="2">Excisionase family DNA binding protein</fullName>
    </submittedName>
</protein>
<reference evidence="2 3" key="1">
    <citation type="submission" date="2019-06" db="EMBL/GenBank/DDBJ databases">
        <title>Sequencing the genomes of 1000 actinobacteria strains.</title>
        <authorList>
            <person name="Klenk H.-P."/>
        </authorList>
    </citation>
    <scope>NUCLEOTIDE SEQUENCE [LARGE SCALE GENOMIC DNA]</scope>
    <source>
        <strain evidence="2 3">DSM 12335</strain>
    </source>
</reference>
<dbReference type="AlphaFoldDB" id="A0A542YQK5"/>
<dbReference type="OrthoDB" id="5524782at2"/>
<accession>A0A542YQK5</accession>
<sequence length="81" mass="8828">MPRFLTLTDVAETLNVTLAQAKALVRSGALAGIKVGGRGVWRVEDSALEDYIQRMYAETRESIARGEELAESEPDSDSEAD</sequence>
<dbReference type="InterPro" id="IPR041657">
    <property type="entry name" value="HTH_17"/>
</dbReference>
<gene>
    <name evidence="2" type="ORF">FB467_1454</name>
</gene>